<dbReference type="EMBL" id="JAPZBQ010000001">
    <property type="protein sequence ID" value="KAJ5351202.1"/>
    <property type="molecule type" value="Genomic_DNA"/>
</dbReference>
<dbReference type="Pfam" id="PF02538">
    <property type="entry name" value="Hydantoinase_B"/>
    <property type="match status" value="1"/>
</dbReference>
<evidence type="ECO:0000256" key="1">
    <source>
        <dbReference type="ARBA" id="ARBA00010403"/>
    </source>
</evidence>
<evidence type="ECO:0000259" key="3">
    <source>
        <dbReference type="Pfam" id="PF01968"/>
    </source>
</evidence>
<feature type="domain" description="Hydantoinase B/oxoprolinase" evidence="4">
    <location>
        <begin position="749"/>
        <end position="1270"/>
    </location>
</feature>
<feature type="region of interest" description="Disordered" evidence="2">
    <location>
        <begin position="152"/>
        <end position="173"/>
    </location>
</feature>
<sequence length="1307" mass="141128">MNLKSKLEQNGIKVAIDRGGTFTDVIAFYPDGTERIFKLLSSDPKNYSDAANEAIRRILEDFEGKPLDSGAPLDLKNIESLRMGTTVATNALLERQGARTALFITKGFKDLLKIGNQSRPNMFALNVQRPELLYTKVVEVSERVTLAESTSYQRGASEDISTTNGTSPAEDDTRFVTGISGEKVHVLQELDVPEVVAQLQRTFEEGFRSVAICLLHSYTFPDHEAAVASAAEKVGFTQISVSSQISPAIRMLPRASSAVTDAYLTPQIKEYLQGFGSGVTEESLASVNWRIMQSDGGLVHPSKLSGLHALLSGPAGGVVGYSKTCFVPEKPVPVIGFDMGGTSTDVSRHAGLLEHVFETVTAGVPIQVPQLDINTVAAGGGSILSWRKGILSVGPESAGSHPGPACYRKGGPLTVTDANLILGRIIPDFFPAIFGPNQDLPLDYNASYEKIQKLAAEINQDQGTHMSVEEVAQGFITIANEAMCRPIRAITEARGYRTSEHNLACFGGAGGQHACEIANQLGIKRVLIHKYSAILSAYGMALADTVQEARMPCAQILSDNNILVLKSMFAELKEKTITSIQEMDASCDRTTSSYFLNLRYDGSDTSLMIEKPNENWDFKNAFIAHHQREFGFTPTDRDILIDDLRVRTTAKSGHDVVGGLPELDGLCIRTDVKQHGTTKASFPGKGMVEVPLYSLPEMQTGHTFKGPAIVIDKTQTIVISPGAEVKVLSSMLVIDLATEAPPESQNSVDPITLAVFANRFMGIAEQMGRALQKTSVSTNIKERLDFSCAIFSADGGLVANAPHVPAMLGSMSFAVRWQIKHWGKNIRKGDVFLTNSPNAGGTHLPDLTVITPIFDDKEEEILFWTASRGHHADIGGIVPGSMPATSRELWEEGAMIDAIKMVEHDVFQEEAVVKALLYDPASFPNCEGARCIEDNLTDIKAQAAANHHGVYLVNTLIAEYTLQTVMLYMDAVQKASENAVRETLKSVCVTKGRNVFEAEDFMDDGSIIRLRIDINPKTGGAVFDFAGTSPQVHGNWNAPPAVTNSATIYSLRCLVASEIPLSQGCILPIDLRIPERSLLSPSPEAACAAGNGLTCQRVVDVIFKALEVCAASNGCMANFTFGLPTKNGFGYYETIAGGSGAGPSWPGEDGVHCHMTNTRITDAEILERRYPVLLREYSLRKGSGGKGLYRGGDGVARELEFRIDMHAGILSERRVFRPYGMAGGEDGARGLNLWIHKDGLTVNIGGKNQCNVKAGDRIRILTPGGGGYGPYGTSSAVALNPMNGREPGFISRANGSYHNMQAMAHSN</sequence>
<evidence type="ECO:0000313" key="6">
    <source>
        <dbReference type="EMBL" id="KAJ5351202.1"/>
    </source>
</evidence>
<comment type="caution">
    <text evidence="6">The sequence shown here is derived from an EMBL/GenBank/DDBJ whole genome shotgun (WGS) entry which is preliminary data.</text>
</comment>
<dbReference type="InterPro" id="IPR045079">
    <property type="entry name" value="Oxoprolinase-like"/>
</dbReference>
<name>A0A9W9QZZ5_PENBR</name>
<dbReference type="GO" id="GO:0005829">
    <property type="term" value="C:cytosol"/>
    <property type="evidence" value="ECO:0007669"/>
    <property type="project" value="TreeGrafter"/>
</dbReference>
<dbReference type="Proteomes" id="UP001147695">
    <property type="component" value="Unassembled WGS sequence"/>
</dbReference>
<reference evidence="6" key="2">
    <citation type="journal article" date="2023" name="IMA Fungus">
        <title>Comparative genomic study of the Penicillium genus elucidates a diverse pangenome and 15 lateral gene transfer events.</title>
        <authorList>
            <person name="Petersen C."/>
            <person name="Sorensen T."/>
            <person name="Nielsen M.R."/>
            <person name="Sondergaard T.E."/>
            <person name="Sorensen J.L."/>
            <person name="Fitzpatrick D.A."/>
            <person name="Frisvad J.C."/>
            <person name="Nielsen K.L."/>
        </authorList>
    </citation>
    <scope>NUCLEOTIDE SEQUENCE</scope>
    <source>
        <strain evidence="6">IBT 35673</strain>
    </source>
</reference>
<proteinExistence type="inferred from homology"/>
<reference evidence="6" key="1">
    <citation type="submission" date="2022-12" db="EMBL/GenBank/DDBJ databases">
        <authorList>
            <person name="Petersen C."/>
        </authorList>
    </citation>
    <scope>NUCLEOTIDE SEQUENCE</scope>
    <source>
        <strain evidence="6">IBT 35673</strain>
    </source>
</reference>
<evidence type="ECO:0000313" key="7">
    <source>
        <dbReference type="Proteomes" id="UP001147695"/>
    </source>
</evidence>
<dbReference type="InterPro" id="IPR008040">
    <property type="entry name" value="Hydant_A_N"/>
</dbReference>
<gene>
    <name evidence="6" type="ORF">N7452_000176</name>
</gene>
<organism evidence="6 7">
    <name type="scientific">Penicillium brevicompactum</name>
    <dbReference type="NCBI Taxonomy" id="5074"/>
    <lineage>
        <taxon>Eukaryota</taxon>
        <taxon>Fungi</taxon>
        <taxon>Dikarya</taxon>
        <taxon>Ascomycota</taxon>
        <taxon>Pezizomycotina</taxon>
        <taxon>Eurotiomycetes</taxon>
        <taxon>Eurotiomycetidae</taxon>
        <taxon>Eurotiales</taxon>
        <taxon>Aspergillaceae</taxon>
        <taxon>Penicillium</taxon>
    </lineage>
</organism>
<dbReference type="GO" id="GO:0006749">
    <property type="term" value="P:glutathione metabolic process"/>
    <property type="evidence" value="ECO:0007669"/>
    <property type="project" value="TreeGrafter"/>
</dbReference>
<evidence type="ECO:0000259" key="4">
    <source>
        <dbReference type="Pfam" id="PF02538"/>
    </source>
</evidence>
<comment type="similarity">
    <text evidence="1">Belongs to the oxoprolinase family.</text>
</comment>
<dbReference type="GO" id="GO:0017168">
    <property type="term" value="F:5-oxoprolinase (ATP-hydrolyzing) activity"/>
    <property type="evidence" value="ECO:0007669"/>
    <property type="project" value="TreeGrafter"/>
</dbReference>
<evidence type="ECO:0000259" key="5">
    <source>
        <dbReference type="Pfam" id="PF05378"/>
    </source>
</evidence>
<dbReference type="Pfam" id="PF05378">
    <property type="entry name" value="Hydant_A_N"/>
    <property type="match status" value="1"/>
</dbReference>
<dbReference type="Pfam" id="PF01968">
    <property type="entry name" value="Hydantoinase_A"/>
    <property type="match status" value="1"/>
</dbReference>
<dbReference type="InterPro" id="IPR003692">
    <property type="entry name" value="Hydantoinase_B"/>
</dbReference>
<feature type="domain" description="Hydantoinase/oxoprolinase N-terminal" evidence="5">
    <location>
        <begin position="13"/>
        <end position="234"/>
    </location>
</feature>
<protein>
    <recommendedName>
        <fullName evidence="8">5-oxoprolinase</fullName>
    </recommendedName>
</protein>
<feature type="compositionally biased region" description="Polar residues" evidence="2">
    <location>
        <begin position="152"/>
        <end position="167"/>
    </location>
</feature>
<dbReference type="PANTHER" id="PTHR11365:SF26">
    <property type="entry name" value="5-OXOPROLINASE"/>
    <property type="match status" value="1"/>
</dbReference>
<evidence type="ECO:0008006" key="8">
    <source>
        <dbReference type="Google" id="ProtNLM"/>
    </source>
</evidence>
<feature type="domain" description="Hydantoinase A/oxoprolinase" evidence="3">
    <location>
        <begin position="254"/>
        <end position="548"/>
    </location>
</feature>
<dbReference type="PANTHER" id="PTHR11365">
    <property type="entry name" value="5-OXOPROLINASE RELATED"/>
    <property type="match status" value="1"/>
</dbReference>
<accession>A0A9W9QZZ5</accession>
<dbReference type="InterPro" id="IPR002821">
    <property type="entry name" value="Hydantoinase_A"/>
</dbReference>
<evidence type="ECO:0000256" key="2">
    <source>
        <dbReference type="SAM" id="MobiDB-lite"/>
    </source>
</evidence>